<sequence>MLPNGGSAAECAPVNDANVLFNVKPSNDILPNGLKHLVQGSTLKNEDLYISPNIPEKLFYREILYYDVLDHIHTVKWSPFNDNRELQNNNLSGPFPDYISYLEDLQYLNLADNNFNGSIPDKWDELSNLKYLDLSSIGLTGRLPMQLFSVPMFKHAPSVWSWHLADLHF</sequence>
<dbReference type="InterPro" id="IPR032675">
    <property type="entry name" value="LRR_dom_sf"/>
</dbReference>
<protein>
    <recommendedName>
        <fullName evidence="4">Malectin-like domain-containing protein</fullName>
    </recommendedName>
</protein>
<dbReference type="AlphaFoldDB" id="A0A8T0KJ24"/>
<proteinExistence type="predicted"/>
<gene>
    <name evidence="2" type="ORF">HKW66_Vig0104930</name>
</gene>
<dbReference type="Gene3D" id="3.80.10.10">
    <property type="entry name" value="Ribonuclease Inhibitor"/>
    <property type="match status" value="1"/>
</dbReference>
<evidence type="ECO:0000313" key="2">
    <source>
        <dbReference type="EMBL" id="KAG2399654.1"/>
    </source>
</evidence>
<dbReference type="EMBL" id="JABFOF010000004">
    <property type="protein sequence ID" value="KAG2399654.1"/>
    <property type="molecule type" value="Genomic_DNA"/>
</dbReference>
<name>A0A8T0KJ24_PHAAN</name>
<reference evidence="2 3" key="1">
    <citation type="submission" date="2020-05" db="EMBL/GenBank/DDBJ databases">
        <title>Vigna angularis (adzuki bean) Var. LongXiaoDou No. 4 denovo assembly.</title>
        <authorList>
            <person name="Xiang H."/>
        </authorList>
    </citation>
    <scope>NUCLEOTIDE SEQUENCE [LARGE SCALE GENOMIC DNA]</scope>
    <source>
        <tissue evidence="2">Leaf</tissue>
    </source>
</reference>
<dbReference type="PANTHER" id="PTHR48059:SF30">
    <property type="entry name" value="OS06G0587000 PROTEIN"/>
    <property type="match status" value="1"/>
</dbReference>
<comment type="caution">
    <text evidence="2">The sequence shown here is derived from an EMBL/GenBank/DDBJ whole genome shotgun (WGS) entry which is preliminary data.</text>
</comment>
<dbReference type="Pfam" id="PF13855">
    <property type="entry name" value="LRR_8"/>
    <property type="match status" value="1"/>
</dbReference>
<dbReference type="InterPro" id="IPR001611">
    <property type="entry name" value="Leu-rich_rpt"/>
</dbReference>
<accession>A0A8T0KJ24</accession>
<organism evidence="2 3">
    <name type="scientific">Phaseolus angularis</name>
    <name type="common">Azuki bean</name>
    <name type="synonym">Vigna angularis</name>
    <dbReference type="NCBI Taxonomy" id="3914"/>
    <lineage>
        <taxon>Eukaryota</taxon>
        <taxon>Viridiplantae</taxon>
        <taxon>Streptophyta</taxon>
        <taxon>Embryophyta</taxon>
        <taxon>Tracheophyta</taxon>
        <taxon>Spermatophyta</taxon>
        <taxon>Magnoliopsida</taxon>
        <taxon>eudicotyledons</taxon>
        <taxon>Gunneridae</taxon>
        <taxon>Pentapetalae</taxon>
        <taxon>rosids</taxon>
        <taxon>fabids</taxon>
        <taxon>Fabales</taxon>
        <taxon>Fabaceae</taxon>
        <taxon>Papilionoideae</taxon>
        <taxon>50 kb inversion clade</taxon>
        <taxon>NPAAA clade</taxon>
        <taxon>indigoferoid/millettioid clade</taxon>
        <taxon>Phaseoleae</taxon>
        <taxon>Vigna</taxon>
    </lineage>
</organism>
<dbReference type="Proteomes" id="UP000743370">
    <property type="component" value="Unassembled WGS sequence"/>
</dbReference>
<dbReference type="SUPFAM" id="SSF52058">
    <property type="entry name" value="L domain-like"/>
    <property type="match status" value="1"/>
</dbReference>
<evidence type="ECO:0008006" key="4">
    <source>
        <dbReference type="Google" id="ProtNLM"/>
    </source>
</evidence>
<comment type="subcellular location">
    <subcellularLocation>
        <location evidence="1">Cell envelope</location>
    </subcellularLocation>
</comment>
<dbReference type="PANTHER" id="PTHR48059">
    <property type="entry name" value="POLYGALACTURONASE INHIBITOR 1"/>
    <property type="match status" value="1"/>
</dbReference>
<dbReference type="InterPro" id="IPR051848">
    <property type="entry name" value="PGIP"/>
</dbReference>
<evidence type="ECO:0000256" key="1">
    <source>
        <dbReference type="ARBA" id="ARBA00004196"/>
    </source>
</evidence>
<evidence type="ECO:0000313" key="3">
    <source>
        <dbReference type="Proteomes" id="UP000743370"/>
    </source>
</evidence>